<dbReference type="Pfam" id="PF05426">
    <property type="entry name" value="Alginate_lyase"/>
    <property type="match status" value="1"/>
</dbReference>
<dbReference type="SUPFAM" id="SSF48230">
    <property type="entry name" value="Chondroitin AC/alginate lyase"/>
    <property type="match status" value="1"/>
</dbReference>
<dbReference type="AlphaFoldDB" id="A0A1V9G199"/>
<evidence type="ECO:0000313" key="5">
    <source>
        <dbReference type="Proteomes" id="UP000192796"/>
    </source>
</evidence>
<dbReference type="STRING" id="1703345.A3860_20825"/>
<gene>
    <name evidence="4" type="ORF">A3860_20825</name>
</gene>
<keyword evidence="5" id="KW-1185">Reference proteome</keyword>
<dbReference type="Proteomes" id="UP000192796">
    <property type="component" value="Unassembled WGS sequence"/>
</dbReference>
<comment type="caution">
    <text evidence="4">The sequence shown here is derived from an EMBL/GenBank/DDBJ whole genome shotgun (WGS) entry which is preliminary data.</text>
</comment>
<feature type="domain" description="Alginate lyase" evidence="3">
    <location>
        <begin position="67"/>
        <end position="344"/>
    </location>
</feature>
<dbReference type="GO" id="GO:0016829">
    <property type="term" value="F:lyase activity"/>
    <property type="evidence" value="ECO:0007669"/>
    <property type="project" value="UniProtKB-KW"/>
</dbReference>
<sequence length="404" mass="46831">MGLKKITICWLLFTVVANLQFRVAETQDSDRRERVRRVNDYKAEVIKTLRKQILQQAAWAMQQAPVTVTAQSSPRSAGGKHDFFSEGDYWWPNPQSPDSPYIQRDGMSNPDNFVAHRLAMIRFSQIVGALASAYQITGDEKYVAQVLKHCKAWFTDTATMMNPSLQFAQAIKGRFTGRGIGIIDTIQLMEVVQGLLAMENAKTMDRQALEAIRNWFEQYLHWLTTHQHGKDEMNAANNHGTCWAMQTAAFARFTHNDTLMRFCRDRFKNVLLPNQMAADGSFPQELRRTKPYGYSIFNLDAMVTMCQILSTKEDNLFTYTTPDGRNMRKGIEYLYPFIADKSKWPKKPDVMYWENWPVAQPFLIFGANAYDNKEWLKTWKALEHEPKVEEVIRNLPIRHPLIWL</sequence>
<evidence type="ECO:0000313" key="4">
    <source>
        <dbReference type="EMBL" id="OQP64415.1"/>
    </source>
</evidence>
<evidence type="ECO:0000259" key="3">
    <source>
        <dbReference type="Pfam" id="PF05426"/>
    </source>
</evidence>
<dbReference type="InterPro" id="IPR008397">
    <property type="entry name" value="Alginate_lyase_dom"/>
</dbReference>
<name>A0A1V9G199_9BACT</name>
<dbReference type="GO" id="GO:0042597">
    <property type="term" value="C:periplasmic space"/>
    <property type="evidence" value="ECO:0007669"/>
    <property type="project" value="InterPro"/>
</dbReference>
<dbReference type="Gene3D" id="1.50.10.100">
    <property type="entry name" value="Chondroitin AC/alginate lyase"/>
    <property type="match status" value="1"/>
</dbReference>
<accession>A0A1V9G199</accession>
<evidence type="ECO:0000256" key="2">
    <source>
        <dbReference type="ARBA" id="ARBA00023239"/>
    </source>
</evidence>
<dbReference type="EMBL" id="LVYD01000042">
    <property type="protein sequence ID" value="OQP64415.1"/>
    <property type="molecule type" value="Genomic_DNA"/>
</dbReference>
<keyword evidence="2 4" id="KW-0456">Lyase</keyword>
<reference evidence="4 5" key="1">
    <citation type="submission" date="2016-03" db="EMBL/GenBank/DDBJ databases">
        <title>Niastella vici sp. nov., isolated from farmland soil.</title>
        <authorList>
            <person name="Chen L."/>
            <person name="Wang D."/>
            <person name="Yang S."/>
            <person name="Wang G."/>
        </authorList>
    </citation>
    <scope>NUCLEOTIDE SEQUENCE [LARGE SCALE GENOMIC DNA]</scope>
    <source>
        <strain evidence="4 5">DJ57</strain>
    </source>
</reference>
<dbReference type="RefSeq" id="WP_081147032.1">
    <property type="nucleotide sequence ID" value="NZ_LVYD01000042.1"/>
</dbReference>
<keyword evidence="1" id="KW-0732">Signal</keyword>
<evidence type="ECO:0000256" key="1">
    <source>
        <dbReference type="ARBA" id="ARBA00022729"/>
    </source>
</evidence>
<dbReference type="OrthoDB" id="7210452at2"/>
<protein>
    <submittedName>
        <fullName evidence="4">Alginate lyase</fullName>
    </submittedName>
</protein>
<proteinExistence type="predicted"/>
<organism evidence="4 5">
    <name type="scientific">Niastella vici</name>
    <dbReference type="NCBI Taxonomy" id="1703345"/>
    <lineage>
        <taxon>Bacteria</taxon>
        <taxon>Pseudomonadati</taxon>
        <taxon>Bacteroidota</taxon>
        <taxon>Chitinophagia</taxon>
        <taxon>Chitinophagales</taxon>
        <taxon>Chitinophagaceae</taxon>
        <taxon>Niastella</taxon>
    </lineage>
</organism>
<dbReference type="InterPro" id="IPR008929">
    <property type="entry name" value="Chondroitin_lyas"/>
</dbReference>